<dbReference type="AlphaFoldDB" id="A0A9X2N944"/>
<reference evidence="1" key="1">
    <citation type="submission" date="2022-06" db="EMBL/GenBank/DDBJ databases">
        <title>Amycolatopsis iheyaensis sp. nov., a new species of the genus Amycolatopsis isolated from soil in Iheya island, Japan.</title>
        <authorList>
            <person name="Ngamcharungchit C."/>
            <person name="Kanto H."/>
            <person name="Take A."/>
            <person name="Intra B."/>
            <person name="Matsumoto A."/>
            <person name="Panbangred W."/>
            <person name="Inahashi Y."/>
        </authorList>
    </citation>
    <scope>NUCLEOTIDE SEQUENCE</scope>
    <source>
        <strain evidence="1">OK19-0408</strain>
    </source>
</reference>
<evidence type="ECO:0000313" key="2">
    <source>
        <dbReference type="Proteomes" id="UP001144096"/>
    </source>
</evidence>
<dbReference type="EMBL" id="JAMXQV010000003">
    <property type="protein sequence ID" value="MCR6482856.1"/>
    <property type="molecule type" value="Genomic_DNA"/>
</dbReference>
<proteinExistence type="predicted"/>
<accession>A0A9X2N944</accession>
<dbReference type="RefSeq" id="WP_257919475.1">
    <property type="nucleotide sequence ID" value="NZ_JAMXQV010000003.1"/>
</dbReference>
<organism evidence="1 2">
    <name type="scientific">Amycolatopsis iheyensis</name>
    <dbReference type="NCBI Taxonomy" id="2945988"/>
    <lineage>
        <taxon>Bacteria</taxon>
        <taxon>Bacillati</taxon>
        <taxon>Actinomycetota</taxon>
        <taxon>Actinomycetes</taxon>
        <taxon>Pseudonocardiales</taxon>
        <taxon>Pseudonocardiaceae</taxon>
        <taxon>Amycolatopsis</taxon>
    </lineage>
</organism>
<dbReference type="Proteomes" id="UP001144096">
    <property type="component" value="Unassembled WGS sequence"/>
</dbReference>
<name>A0A9X2N944_9PSEU</name>
<evidence type="ECO:0000313" key="1">
    <source>
        <dbReference type="EMBL" id="MCR6482856.1"/>
    </source>
</evidence>
<protein>
    <submittedName>
        <fullName evidence="1">Uncharacterized protein</fullName>
    </submittedName>
</protein>
<keyword evidence="2" id="KW-1185">Reference proteome</keyword>
<comment type="caution">
    <text evidence="1">The sequence shown here is derived from an EMBL/GenBank/DDBJ whole genome shotgun (WGS) entry which is preliminary data.</text>
</comment>
<sequence length="60" mass="6355">MNGIPETASPSSDDSGQLTKIGRLVNLDVTCEMRDNAILYHANLLLNAGTTTPTSGQYST</sequence>
<gene>
    <name evidence="1" type="ORF">M8542_08500</name>
</gene>